<feature type="compositionally biased region" description="Low complexity" evidence="6">
    <location>
        <begin position="53"/>
        <end position="69"/>
    </location>
</feature>
<dbReference type="EMBL" id="JANBOH010000338">
    <property type="protein sequence ID" value="KAJ1642793.1"/>
    <property type="molecule type" value="Genomic_DNA"/>
</dbReference>
<feature type="region of interest" description="Disordered" evidence="6">
    <location>
        <begin position="854"/>
        <end position="894"/>
    </location>
</feature>
<evidence type="ECO:0000256" key="6">
    <source>
        <dbReference type="SAM" id="MobiDB-lite"/>
    </source>
</evidence>
<feature type="domain" description="Xylanolytic transcriptional activator regulatory" evidence="7">
    <location>
        <begin position="221"/>
        <end position="402"/>
    </location>
</feature>
<evidence type="ECO:0000259" key="7">
    <source>
        <dbReference type="Pfam" id="PF04082"/>
    </source>
</evidence>
<reference evidence="8" key="1">
    <citation type="submission" date="2022-07" db="EMBL/GenBank/DDBJ databases">
        <title>Phylogenomic reconstructions and comparative analyses of Kickxellomycotina fungi.</title>
        <authorList>
            <person name="Reynolds N.K."/>
            <person name="Stajich J.E."/>
            <person name="Barry K."/>
            <person name="Grigoriev I.V."/>
            <person name="Crous P."/>
            <person name="Smith M.E."/>
        </authorList>
    </citation>
    <scope>NUCLEOTIDE SEQUENCE</scope>
    <source>
        <strain evidence="8">NBRC 105413</strain>
    </source>
</reference>
<feature type="region of interest" description="Disordered" evidence="6">
    <location>
        <begin position="1007"/>
        <end position="1113"/>
    </location>
</feature>
<protein>
    <recommendedName>
        <fullName evidence="7">Xylanolytic transcriptional activator regulatory domain-containing protein</fullName>
    </recommendedName>
</protein>
<feature type="compositionally biased region" description="Low complexity" evidence="6">
    <location>
        <begin position="547"/>
        <end position="565"/>
    </location>
</feature>
<dbReference type="AlphaFoldDB" id="A0A9W7XGK3"/>
<evidence type="ECO:0000313" key="8">
    <source>
        <dbReference type="EMBL" id="KAJ1642793.1"/>
    </source>
</evidence>
<name>A0A9W7XGK3_9FUNG</name>
<dbReference type="PANTHER" id="PTHR47338">
    <property type="entry name" value="ZN(II)2CYS6 TRANSCRIPTION FACTOR (EUROFUNG)-RELATED"/>
    <property type="match status" value="1"/>
</dbReference>
<evidence type="ECO:0000256" key="5">
    <source>
        <dbReference type="ARBA" id="ARBA00023242"/>
    </source>
</evidence>
<proteinExistence type="predicted"/>
<evidence type="ECO:0000256" key="1">
    <source>
        <dbReference type="ARBA" id="ARBA00004123"/>
    </source>
</evidence>
<feature type="compositionally biased region" description="Low complexity" evidence="6">
    <location>
        <begin position="1081"/>
        <end position="1113"/>
    </location>
</feature>
<keyword evidence="4" id="KW-0804">Transcription</keyword>
<dbReference type="GO" id="GO:0003677">
    <property type="term" value="F:DNA binding"/>
    <property type="evidence" value="ECO:0007669"/>
    <property type="project" value="InterPro"/>
</dbReference>
<evidence type="ECO:0000256" key="3">
    <source>
        <dbReference type="ARBA" id="ARBA00023015"/>
    </source>
</evidence>
<sequence length="1113" mass="118926">MRPSSTHTLPQSTQMRYSASPVSPPGNKKQRLGDDAELASLSLDTEQGVLHGSSSRSRSTSSSAAAAKSPADDGMGSMSSFRRGAKRPAAPEQYRHKSSSSIGSSSIAAANAEKVDMLAALASVSTMRQSAEQEESHKHKHVRHHDYTLRAYSLSATKQASNAQTQTAANSKKSSIARTTAPSANYQSMQLTLDPRTNLPPRDIIDELLQHVELEFNVISKVVHPKAFMAQYSKGKCSTFLLLAVMANNVMFSSHPAIVAMGAVAAGKVFVDRAKLFAPEAFENPSLAGCQALLLLALAYMHQGMLSVSSHYSSATLKILDQLGVCKIDDDAWGNEDDWISGSSWLDREQIRRLIWGSFSIDTFLSLMMHKSPYVMIDLSGVNRPCAPTMWYVGNDSIDTLNFPASALAPNPNDTAYVTALKKIKVGGVSWRINGNTVQLNFAMLGNAIMRGIMDPHYSKEHLDKLVVCAYKSLSQWVTAAPEMPDEPTFEEVNHTLFLCSAALCLKSVVAPYLITRGRKAADRSSESNSNKYRLDIRLTGQDTDKNTTAGAGAGAGANAASSSTSSSSVSEFEYMRCMFDAIGDLNSPSTLDRLLTDYVRTSFQMYRYMRLTASMIENNSVPPMFLAHSTMITGGIFAACAHASPTQAQRDRFARCRDFVKWMLRDTMRSSLLFRVALEEVEKVEEMVQFMPRRLDPAHLETLRDTLVPETIEAVVNKRFCQFIEPIRQMARMQSPPMSATLAGTAAASETASVADSTAGVGAGDNSGKVSSSSCLGSQLGLSLSLFGPSKIGSLFCPRMSGSGLSSSLSALFGRSCSSATASSMSNPPGRNGNNAISRSATAVSDIGSDMSETAFSDRNYPSPPPAAQYPQHQQHPHLAANHSSGFSTDKTDFGGLNSPSSSILSSRQAKAPPDYKLTFTAISSLLLALSIASKDETFFEKMFESMDKMCKMASPAVAPSQAPKSEEPLSSPPMRPSSTLSASAMASSSSSSYLVRGSSNGRAVYSGAPSQIPPSTAAWMRSGNNSAKDPEGNQTPTTTTTATSSTTTASLYSSASPPPRLQPSKSLSPDMRNAPARTSASGGPCPSSLPSAASTTSSSPKQISSIGDLLN</sequence>
<organism evidence="8 9">
    <name type="scientific">Coemansia asiatica</name>
    <dbReference type="NCBI Taxonomy" id="1052880"/>
    <lineage>
        <taxon>Eukaryota</taxon>
        <taxon>Fungi</taxon>
        <taxon>Fungi incertae sedis</taxon>
        <taxon>Zoopagomycota</taxon>
        <taxon>Kickxellomycotina</taxon>
        <taxon>Kickxellomycetes</taxon>
        <taxon>Kickxellales</taxon>
        <taxon>Kickxellaceae</taxon>
        <taxon>Coemansia</taxon>
    </lineage>
</organism>
<feature type="region of interest" description="Disordered" evidence="6">
    <location>
        <begin position="544"/>
        <end position="565"/>
    </location>
</feature>
<keyword evidence="5" id="KW-0539">Nucleus</keyword>
<evidence type="ECO:0000256" key="4">
    <source>
        <dbReference type="ARBA" id="ARBA00023163"/>
    </source>
</evidence>
<evidence type="ECO:0000256" key="2">
    <source>
        <dbReference type="ARBA" id="ARBA00022723"/>
    </source>
</evidence>
<comment type="subcellular location">
    <subcellularLocation>
        <location evidence="1">Nucleus</location>
    </subcellularLocation>
</comment>
<keyword evidence="3" id="KW-0805">Transcription regulation</keyword>
<dbReference type="Proteomes" id="UP001145021">
    <property type="component" value="Unassembled WGS sequence"/>
</dbReference>
<feature type="compositionally biased region" description="Low complexity" evidence="6">
    <location>
        <begin position="870"/>
        <end position="884"/>
    </location>
</feature>
<dbReference type="CDD" id="cd12148">
    <property type="entry name" value="fungal_TF_MHR"/>
    <property type="match status" value="1"/>
</dbReference>
<comment type="caution">
    <text evidence="8">The sequence shown here is derived from an EMBL/GenBank/DDBJ whole genome shotgun (WGS) entry which is preliminary data.</text>
</comment>
<feature type="region of interest" description="Disordered" evidence="6">
    <location>
        <begin position="1"/>
        <end position="105"/>
    </location>
</feature>
<dbReference type="InterPro" id="IPR007219">
    <property type="entry name" value="XnlR_reg_dom"/>
</dbReference>
<dbReference type="GO" id="GO:0006351">
    <property type="term" value="P:DNA-templated transcription"/>
    <property type="evidence" value="ECO:0007669"/>
    <property type="project" value="InterPro"/>
</dbReference>
<dbReference type="GO" id="GO:0008270">
    <property type="term" value="F:zinc ion binding"/>
    <property type="evidence" value="ECO:0007669"/>
    <property type="project" value="InterPro"/>
</dbReference>
<dbReference type="GO" id="GO:0005634">
    <property type="term" value="C:nucleus"/>
    <property type="evidence" value="ECO:0007669"/>
    <property type="project" value="UniProtKB-SubCell"/>
</dbReference>
<dbReference type="InterPro" id="IPR050815">
    <property type="entry name" value="TF_fung"/>
</dbReference>
<feature type="region of interest" description="Disordered" evidence="6">
    <location>
        <begin position="956"/>
        <end position="985"/>
    </location>
</feature>
<gene>
    <name evidence="8" type="ORF">LPJ64_005391</name>
</gene>
<dbReference type="PANTHER" id="PTHR47338:SF5">
    <property type="entry name" value="ZN(II)2CYS6 TRANSCRIPTION FACTOR (EUROFUNG)"/>
    <property type="match status" value="1"/>
</dbReference>
<dbReference type="GO" id="GO:0000981">
    <property type="term" value="F:DNA-binding transcription factor activity, RNA polymerase II-specific"/>
    <property type="evidence" value="ECO:0007669"/>
    <property type="project" value="InterPro"/>
</dbReference>
<keyword evidence="9" id="KW-1185">Reference proteome</keyword>
<feature type="compositionally biased region" description="Low complexity" evidence="6">
    <location>
        <begin position="1037"/>
        <end position="1057"/>
    </location>
</feature>
<evidence type="ECO:0000313" key="9">
    <source>
        <dbReference type="Proteomes" id="UP001145021"/>
    </source>
</evidence>
<accession>A0A9W7XGK3</accession>
<feature type="compositionally biased region" description="Polar residues" evidence="6">
    <location>
        <begin position="1"/>
        <end position="21"/>
    </location>
</feature>
<keyword evidence="2" id="KW-0479">Metal-binding</keyword>
<dbReference type="Pfam" id="PF04082">
    <property type="entry name" value="Fungal_trans"/>
    <property type="match status" value="1"/>
</dbReference>